<reference evidence="8" key="1">
    <citation type="submission" date="2016-10" db="EMBL/GenBank/DDBJ databases">
        <authorList>
            <person name="Varghese N."/>
            <person name="Submissions S."/>
        </authorList>
    </citation>
    <scope>NUCLEOTIDE SEQUENCE [LARGE SCALE GENOMIC DNA]</scope>
    <source>
        <strain evidence="8">DSM 15363</strain>
    </source>
</reference>
<evidence type="ECO:0000256" key="4">
    <source>
        <dbReference type="ARBA" id="ARBA00023085"/>
    </source>
</evidence>
<protein>
    <submittedName>
        <fullName evidence="7">Por secretion system C-terminal sorting domain-containing protein</fullName>
    </submittedName>
</protein>
<dbReference type="InterPro" id="IPR012334">
    <property type="entry name" value="Pectin_lyas_fold"/>
</dbReference>
<dbReference type="InterPro" id="IPR011050">
    <property type="entry name" value="Pectin_lyase_fold/virulence"/>
</dbReference>
<evidence type="ECO:0000313" key="8">
    <source>
        <dbReference type="Proteomes" id="UP000199492"/>
    </source>
</evidence>
<evidence type="ECO:0000256" key="1">
    <source>
        <dbReference type="ARBA" id="ARBA00008891"/>
    </source>
</evidence>
<evidence type="ECO:0000313" key="7">
    <source>
        <dbReference type="EMBL" id="SDG92894.1"/>
    </source>
</evidence>
<dbReference type="Pfam" id="PF01095">
    <property type="entry name" value="Pectinesterase"/>
    <property type="match status" value="1"/>
</dbReference>
<keyword evidence="3" id="KW-0378">Hydrolase</keyword>
<evidence type="ECO:0000259" key="6">
    <source>
        <dbReference type="Pfam" id="PF01095"/>
    </source>
</evidence>
<feature type="signal peptide" evidence="5">
    <location>
        <begin position="1"/>
        <end position="19"/>
    </location>
</feature>
<keyword evidence="8" id="KW-1185">Reference proteome</keyword>
<evidence type="ECO:0000256" key="5">
    <source>
        <dbReference type="SAM" id="SignalP"/>
    </source>
</evidence>
<dbReference type="EMBL" id="FNCZ01000001">
    <property type="protein sequence ID" value="SDG92894.1"/>
    <property type="molecule type" value="Genomic_DNA"/>
</dbReference>
<sequence length="1346" mass="145267">MKKLSYFAMFALLFFRFMANGQTTITYNLGDESTFSNTGVQWVPVTSTTSSDGKLRTQAATSFWHSSNYGVAFQDGNSLEIDVDGISTIRFYGSEYSSGTMDGGTSIGINDLGTMDVDMDAYLDMVDQTGYYEFVYTGSPTTLFFTFSGSNAYTPAIDVISPTSSYNLGDQSTFTNTGVQWDPVTSTTSPDGKIRTQAATSFWHSSGYGVAFQDGNSLEINVEGGSCTVRFYGSEYSSGTMDGGTAIGGNQLGTIDVDMDAHPNMADQTGYYEFNYAGGPTTLYFTFSGSNAYTPAIDVTSLESTIIKTDVWDFAAEQLDEVLYNNMLTETDINAWYDGSITPGTSGNVMPSAWTAGDLSWLGGTNDRLRTANTNLTRYDENTSGIADHSGRIYVNAAGATGRYMSLTLNEDDEVTVMMLTQSGTGNVHFQYTADPAIQDDVVAVGGDLQTVNFVAKEAGEYHIFDEVDKPSYYRILRKEAQYLSLSGTVDETFAAGIPSGYSIVFTNEAGKAFPAVVSSATYTIDLPAEYTYNLSLGDANGYIITNGLSLDATEETTTYDVVVAQVDIYNVSGNITGLTDLTDVTLQYTPNAGAGTVYNPIVTIDEISSTYSVDIEAGIEYTITAEGVNDYEILANTITIGTADEIADVVFSAKPLYNVVINANGLDGTQQNELNLTFTNNNEEGYSYSFTDITTVALRDGIYTVSYDGIDAYPVRLALTSNLNVLGSDTSKDLTFNPITEWTFNDQVINAASAYEGLLFTGNTNVRGTNGDLNASSGSTIAIPVSVGDKVIITDYYASDYSVEGGPAVTNTSNSTSTNVVYEYIYLGATDGVVNIAVNSTSYFVSFQVVAIEAYSSMLTVGVNKDYQTINGALDAISRMDRPNDEPVTVMIDPGNYEEMLVINSNNVTLKNAASNPSIAIFNAGVDIDANAVRVTSYYGQKYNFYSQGTNNKWNAEVLAVNTENGHTDYINQEGTGGGSSYWNATVVITAQNVTVEDIILENSFNQYISLKESQDIVKAKAASEPTRPTNFGNTAVQDRSAGYVTQAAAIGIAASADRVILDQCRVIGRQDSFYGAQGARVAIYKGDMMGAVDYIFGGMTAVFYQSNFVLNTSDHSSDAAYITAAQQTTERGFLMYECNVKSPIPGVETASTYGSKPGYFGRPWAPNTSEVVFYNTTIDESTYPGSEGLSLISPEGWTSSLGGESSMMYEYGTIENASGVDNSETRAPWSTVLDSPTLTDGKAINTFNFTKGADDWDPFPELLSVNDYDNLESSVIIKAYNQKLHFSNITSKTHIEVYNITGALVANLDTVSDTSIDIADGIWIVKIQANDGNKVVKLISHYRF</sequence>
<dbReference type="SUPFAM" id="SSF51126">
    <property type="entry name" value="Pectin lyase-like"/>
    <property type="match status" value="1"/>
</dbReference>
<comment type="similarity">
    <text evidence="1">Belongs to the pectinesterase family.</text>
</comment>
<name>A0A1G7Y953_9FLAO</name>
<dbReference type="PANTHER" id="PTHR31321:SF57">
    <property type="entry name" value="PECTINESTERASE 53-RELATED"/>
    <property type="match status" value="1"/>
</dbReference>
<feature type="chain" id="PRO_5011781351" evidence="5">
    <location>
        <begin position="20"/>
        <end position="1346"/>
    </location>
</feature>
<dbReference type="OrthoDB" id="1208312at2"/>
<proteinExistence type="inferred from homology"/>
<keyword evidence="4" id="KW-0063">Aspartyl esterase</keyword>
<organism evidence="7 8">
    <name type="scientific">Winogradskyella thalassocola</name>
    <dbReference type="NCBI Taxonomy" id="262004"/>
    <lineage>
        <taxon>Bacteria</taxon>
        <taxon>Pseudomonadati</taxon>
        <taxon>Bacteroidota</taxon>
        <taxon>Flavobacteriia</taxon>
        <taxon>Flavobacteriales</taxon>
        <taxon>Flavobacteriaceae</taxon>
        <taxon>Winogradskyella</taxon>
    </lineage>
</organism>
<dbReference type="PANTHER" id="PTHR31321">
    <property type="entry name" value="ACYL-COA THIOESTER HYDROLASE YBHC-RELATED"/>
    <property type="match status" value="1"/>
</dbReference>
<dbReference type="RefSeq" id="WP_092466417.1">
    <property type="nucleotide sequence ID" value="NZ_FNCZ01000001.1"/>
</dbReference>
<dbReference type="NCBIfam" id="TIGR04183">
    <property type="entry name" value="Por_Secre_tail"/>
    <property type="match status" value="1"/>
</dbReference>
<dbReference type="STRING" id="262004.SAMN04489796_101959"/>
<dbReference type="Gene3D" id="2.160.20.10">
    <property type="entry name" value="Single-stranded right-handed beta-helix, Pectin lyase-like"/>
    <property type="match status" value="1"/>
</dbReference>
<evidence type="ECO:0000256" key="3">
    <source>
        <dbReference type="ARBA" id="ARBA00022801"/>
    </source>
</evidence>
<evidence type="ECO:0000256" key="2">
    <source>
        <dbReference type="ARBA" id="ARBA00022729"/>
    </source>
</evidence>
<keyword evidence="2 5" id="KW-0732">Signal</keyword>
<dbReference type="InterPro" id="IPR026444">
    <property type="entry name" value="Secre_tail"/>
</dbReference>
<dbReference type="GO" id="GO:0042545">
    <property type="term" value="P:cell wall modification"/>
    <property type="evidence" value="ECO:0007669"/>
    <property type="project" value="InterPro"/>
</dbReference>
<accession>A0A1G7Y953</accession>
<gene>
    <name evidence="7" type="ORF">SAMN04489796_101959</name>
</gene>
<feature type="domain" description="Pectinesterase catalytic" evidence="6">
    <location>
        <begin position="1048"/>
        <end position="1236"/>
    </location>
</feature>
<dbReference type="GO" id="GO:0030599">
    <property type="term" value="F:pectinesterase activity"/>
    <property type="evidence" value="ECO:0007669"/>
    <property type="project" value="InterPro"/>
</dbReference>
<dbReference type="InterPro" id="IPR000070">
    <property type="entry name" value="Pectinesterase_cat"/>
</dbReference>
<dbReference type="Proteomes" id="UP000199492">
    <property type="component" value="Unassembled WGS sequence"/>
</dbReference>